<reference evidence="3" key="1">
    <citation type="submission" date="2022-11" db="EMBL/GenBank/DDBJ databases">
        <title>Minimal conservation of predation-associated metabolite biosynthetic gene clusters underscores biosynthetic potential of Myxococcota including descriptions for ten novel species: Archangium lansinium sp. nov., Myxococcus landrumus sp. nov., Nannocystis bai.</title>
        <authorList>
            <person name="Ahearne A."/>
            <person name="Stevens C."/>
            <person name="Phillips K."/>
        </authorList>
    </citation>
    <scope>NUCLEOTIDE SEQUENCE</scope>
    <source>
        <strain evidence="3">Na p29</strain>
    </source>
</reference>
<evidence type="ECO:0000256" key="1">
    <source>
        <dbReference type="ARBA" id="ARBA00022801"/>
    </source>
</evidence>
<dbReference type="InterPro" id="IPR000639">
    <property type="entry name" value="Epox_hydrolase-like"/>
</dbReference>
<name>A0A9X3J3L8_9BACT</name>
<dbReference type="InterPro" id="IPR029058">
    <property type="entry name" value="AB_hydrolase_fold"/>
</dbReference>
<protein>
    <submittedName>
        <fullName evidence="3">Alpha/beta fold hydrolase</fullName>
    </submittedName>
</protein>
<dbReference type="InterPro" id="IPR051340">
    <property type="entry name" value="Haloalkane_dehalogenase"/>
</dbReference>
<dbReference type="GO" id="GO:0004301">
    <property type="term" value="F:epoxide hydrolase activity"/>
    <property type="evidence" value="ECO:0007669"/>
    <property type="project" value="TreeGrafter"/>
</dbReference>
<dbReference type="RefSeq" id="WP_267776546.1">
    <property type="nucleotide sequence ID" value="NZ_JAPNKE010000002.1"/>
</dbReference>
<feature type="domain" description="AB hydrolase-1" evidence="2">
    <location>
        <begin position="41"/>
        <end position="282"/>
    </location>
</feature>
<comment type="caution">
    <text evidence="3">The sequence shown here is derived from an EMBL/GenBank/DDBJ whole genome shotgun (WGS) entry which is preliminary data.</text>
</comment>
<dbReference type="Gene3D" id="3.40.50.1820">
    <property type="entry name" value="alpha/beta hydrolase"/>
    <property type="match status" value="1"/>
</dbReference>
<dbReference type="PRINTS" id="PR00412">
    <property type="entry name" value="EPOXHYDRLASE"/>
</dbReference>
<organism evidence="3 4">
    <name type="scientific">Nannocystis pusilla</name>
    <dbReference type="NCBI Taxonomy" id="889268"/>
    <lineage>
        <taxon>Bacteria</taxon>
        <taxon>Pseudomonadati</taxon>
        <taxon>Myxococcota</taxon>
        <taxon>Polyangia</taxon>
        <taxon>Nannocystales</taxon>
        <taxon>Nannocystaceae</taxon>
        <taxon>Nannocystis</taxon>
    </lineage>
</organism>
<dbReference type="InterPro" id="IPR000073">
    <property type="entry name" value="AB_hydrolase_1"/>
</dbReference>
<dbReference type="SUPFAM" id="SSF53474">
    <property type="entry name" value="alpha/beta-Hydrolases"/>
    <property type="match status" value="1"/>
</dbReference>
<evidence type="ECO:0000259" key="2">
    <source>
        <dbReference type="Pfam" id="PF00561"/>
    </source>
</evidence>
<dbReference type="PANTHER" id="PTHR42977">
    <property type="entry name" value="HYDROLASE-RELATED"/>
    <property type="match status" value="1"/>
</dbReference>
<evidence type="ECO:0000313" key="4">
    <source>
        <dbReference type="Proteomes" id="UP001150924"/>
    </source>
</evidence>
<dbReference type="EMBL" id="JAPNKE010000002">
    <property type="protein sequence ID" value="MCY1012959.1"/>
    <property type="molecule type" value="Genomic_DNA"/>
</dbReference>
<dbReference type="AlphaFoldDB" id="A0A9X3J3L8"/>
<dbReference type="Pfam" id="PF00561">
    <property type="entry name" value="Abhydrolase_1"/>
    <property type="match status" value="1"/>
</dbReference>
<evidence type="ECO:0000313" key="3">
    <source>
        <dbReference type="EMBL" id="MCY1012959.1"/>
    </source>
</evidence>
<proteinExistence type="predicted"/>
<dbReference type="PRINTS" id="PR00111">
    <property type="entry name" value="ABHYDROLASE"/>
</dbReference>
<dbReference type="Proteomes" id="UP001150924">
    <property type="component" value="Unassembled WGS sequence"/>
</dbReference>
<keyword evidence="4" id="KW-1185">Reference proteome</keyword>
<dbReference type="PANTHER" id="PTHR42977:SF3">
    <property type="entry name" value="AB HYDROLASE-1 DOMAIN-CONTAINING PROTEIN"/>
    <property type="match status" value="1"/>
</dbReference>
<accession>A0A9X3J3L8</accession>
<sequence>MHDVPELPAWLAALLPLRRRASVLADGSQIHCIDHGEADAPVVLLLHGNPTWSFLWREVIARLPGLRCVAPDLLGFGLSSRIALHEHSVERHVDALAELVEALGLRRFVLVGQDWGGALGPVLAARMPERVAGVVLGNTSVVLPPRPRGTWFHRFARTPVVSDLAFRGLGFPQNALWVAQGDRRSIRGPVARAYRWPLRHLSDRSGPLALARMVPDSLEHPSIAPLRRGEAWLQEFVTGGGPLALVWGERDPILGRALARHERAFPTASVTRTRAGHFLQEEVPEALAAAIREVADRAGLR</sequence>
<keyword evidence="1 3" id="KW-0378">Hydrolase</keyword>
<gene>
    <name evidence="3" type="ORF">OV079_46975</name>
</gene>